<organism evidence="1 2">
    <name type="scientific">Glossina palpalis gambiensis</name>
    <dbReference type="NCBI Taxonomy" id="67801"/>
    <lineage>
        <taxon>Eukaryota</taxon>
        <taxon>Metazoa</taxon>
        <taxon>Ecdysozoa</taxon>
        <taxon>Arthropoda</taxon>
        <taxon>Hexapoda</taxon>
        <taxon>Insecta</taxon>
        <taxon>Pterygota</taxon>
        <taxon>Neoptera</taxon>
        <taxon>Endopterygota</taxon>
        <taxon>Diptera</taxon>
        <taxon>Brachycera</taxon>
        <taxon>Muscomorpha</taxon>
        <taxon>Hippoboscoidea</taxon>
        <taxon>Glossinidae</taxon>
        <taxon>Glossina</taxon>
    </lineage>
</organism>
<sequence length="126" mass="14707">MEDDFFNVLDAKRELRQGIVDCQKRGLVYSVKWLAEMCHDLANVDIDGKDEKDNIIAPKEYDIYFLATMRNDSPPVPRFLHIYAPYMAVEKRRLDSTTDQSNLNDSGQFKDLDIENITFLNTKKKK</sequence>
<protein>
    <submittedName>
        <fullName evidence="1">Uncharacterized protein</fullName>
    </submittedName>
</protein>
<dbReference type="AlphaFoldDB" id="A0A1B0BR41"/>
<dbReference type="InterPro" id="IPR011990">
    <property type="entry name" value="TPR-like_helical_dom_sf"/>
</dbReference>
<dbReference type="EMBL" id="JXJN01018907">
    <property type="status" value="NOT_ANNOTATED_CDS"/>
    <property type="molecule type" value="Genomic_DNA"/>
</dbReference>
<dbReference type="EnsemblMetazoa" id="GPPI037945-RA">
    <property type="protein sequence ID" value="GPPI037945-PA"/>
    <property type="gene ID" value="GPPI037945"/>
</dbReference>
<dbReference type="STRING" id="67801.A0A1B0BR41"/>
<reference evidence="1" key="2">
    <citation type="submission" date="2020-05" db="UniProtKB">
        <authorList>
            <consortium name="EnsemblMetazoa"/>
        </authorList>
    </citation>
    <scope>IDENTIFICATION</scope>
    <source>
        <strain evidence="1">IAEA</strain>
    </source>
</reference>
<name>A0A1B0BR41_9MUSC</name>
<accession>A0A1B0BR41</accession>
<dbReference type="Gene3D" id="1.25.40.10">
    <property type="entry name" value="Tetratricopeptide repeat domain"/>
    <property type="match status" value="1"/>
</dbReference>
<dbReference type="VEuPathDB" id="VectorBase:GPPI037945"/>
<dbReference type="Proteomes" id="UP000092460">
    <property type="component" value="Unassembled WGS sequence"/>
</dbReference>
<evidence type="ECO:0000313" key="1">
    <source>
        <dbReference type="EnsemblMetazoa" id="GPPI037945-PA"/>
    </source>
</evidence>
<proteinExistence type="predicted"/>
<evidence type="ECO:0000313" key="2">
    <source>
        <dbReference type="Proteomes" id="UP000092460"/>
    </source>
</evidence>
<keyword evidence="2" id="KW-1185">Reference proteome</keyword>
<reference evidence="2" key="1">
    <citation type="submission" date="2015-01" db="EMBL/GenBank/DDBJ databases">
        <authorList>
            <person name="Aksoy S."/>
            <person name="Warren W."/>
            <person name="Wilson R.K."/>
        </authorList>
    </citation>
    <scope>NUCLEOTIDE SEQUENCE [LARGE SCALE GENOMIC DNA]</scope>
    <source>
        <strain evidence="2">IAEA</strain>
    </source>
</reference>